<dbReference type="InterPro" id="IPR036186">
    <property type="entry name" value="Serpin_sf"/>
</dbReference>
<dbReference type="GO" id="GO:0004867">
    <property type="term" value="F:serine-type endopeptidase inhibitor activity"/>
    <property type="evidence" value="ECO:0007669"/>
    <property type="project" value="InterPro"/>
</dbReference>
<evidence type="ECO:0000259" key="3">
    <source>
        <dbReference type="SMART" id="SM00093"/>
    </source>
</evidence>
<evidence type="ECO:0000313" key="5">
    <source>
        <dbReference type="Proteomes" id="UP000092600"/>
    </source>
</evidence>
<dbReference type="PROSITE" id="PS00284">
    <property type="entry name" value="SERPIN"/>
    <property type="match status" value="2"/>
</dbReference>
<dbReference type="InterPro" id="IPR023795">
    <property type="entry name" value="Serpin_CS"/>
</dbReference>
<dbReference type="InterPro" id="IPR023796">
    <property type="entry name" value="Serpin_dom"/>
</dbReference>
<dbReference type="InterPro" id="IPR042185">
    <property type="entry name" value="Serpin_sf_2"/>
</dbReference>
<dbReference type="AlphaFoldDB" id="A0A199VX03"/>
<dbReference type="Proteomes" id="UP000092600">
    <property type="component" value="Unassembled WGS sequence"/>
</dbReference>
<comment type="caution">
    <text evidence="4">The sequence shown here is derived from an EMBL/GenBank/DDBJ whole genome shotgun (WGS) entry which is preliminary data.</text>
</comment>
<dbReference type="InterPro" id="IPR000215">
    <property type="entry name" value="Serpin_fam"/>
</dbReference>
<gene>
    <name evidence="4" type="ORF">ACMD2_16546</name>
</gene>
<feature type="domain" description="Serpin" evidence="3">
    <location>
        <begin position="64"/>
        <end position="439"/>
    </location>
</feature>
<evidence type="ECO:0000313" key="4">
    <source>
        <dbReference type="EMBL" id="OAY81518.1"/>
    </source>
</evidence>
<dbReference type="PANTHER" id="PTHR11461">
    <property type="entry name" value="SERINE PROTEASE INHIBITOR, SERPIN"/>
    <property type="match status" value="1"/>
</dbReference>
<name>A0A199VX03_ANACO</name>
<dbReference type="Pfam" id="PF00079">
    <property type="entry name" value="Serpin"/>
    <property type="match status" value="2"/>
</dbReference>
<dbReference type="CDD" id="cd02043">
    <property type="entry name" value="serpinP_plants"/>
    <property type="match status" value="1"/>
</dbReference>
<dbReference type="Gene3D" id="3.30.497.10">
    <property type="entry name" value="Antithrombin, subunit I, domain 2"/>
    <property type="match status" value="1"/>
</dbReference>
<dbReference type="Gene3D" id="2.30.39.10">
    <property type="entry name" value="Alpha-1-antitrypsin, domain 1"/>
    <property type="match status" value="2"/>
</dbReference>
<dbReference type="SUPFAM" id="SSF56574">
    <property type="entry name" value="Serpins"/>
    <property type="match status" value="2"/>
</dbReference>
<sequence>MFSASRSFLSSLSSSLRPRVLISTRRLASSPPPPPLPETRFAPKKAIRAMRLSEFVAHQTAFALRLAQRVAAAEAKEGANVAFSPLSLHALLSLAAAGTRGPALDELLAVLAPAGGAGGATADDVAALAARVVGRVLADASAGGGPRVSFANGVWVDASLSLKAAFAEIAASAYKAEIQSVDFQTKAGEIIDQINSWVSSATNGLIKSMISGRAINQFTRVVLGNAIYFKGAWADRFDASGTEDGEFHLLNGNSVRVPFMTNPEMQFMSSYDDFKVLRLPYRKGNDRRQFSMYIFLPDDRDGLWSLIDKLSSDPEFLNRHLPKREVKLGEFRIPKFKISCGLDAPRLLEEMGVHLLFCGDGGLTEIADSPITGGTSILHKSFIEVNEEGTEAAAASFMMLGACFWAPPPPDFVADHPFFFLIREDTTEAVLFMGHVLDPSVVAAPPPPDFVADHPFFFLIREDTTEAVLFMGHVLDPSVAA</sequence>
<dbReference type="PANTHER" id="PTHR11461:SF211">
    <property type="entry name" value="GH10112P-RELATED"/>
    <property type="match status" value="1"/>
</dbReference>
<proteinExistence type="inferred from homology"/>
<evidence type="ECO:0000256" key="2">
    <source>
        <dbReference type="RuleBase" id="RU000411"/>
    </source>
</evidence>
<comment type="similarity">
    <text evidence="1 2">Belongs to the serpin family.</text>
</comment>
<protein>
    <submittedName>
        <fullName evidence="4">Serpin-ZXA</fullName>
    </submittedName>
</protein>
<dbReference type="STRING" id="4615.A0A199VX03"/>
<reference evidence="4 5" key="1">
    <citation type="journal article" date="2016" name="DNA Res.">
        <title>The draft genome of MD-2 pineapple using hybrid error correction of long reads.</title>
        <authorList>
            <person name="Redwan R.M."/>
            <person name="Saidin A."/>
            <person name="Kumar S.V."/>
        </authorList>
    </citation>
    <scope>NUCLEOTIDE SEQUENCE [LARGE SCALE GENOMIC DNA]</scope>
    <source>
        <strain evidence="5">cv. MD2</strain>
        <tissue evidence="4">Leaf</tissue>
    </source>
</reference>
<dbReference type="InterPro" id="IPR042178">
    <property type="entry name" value="Serpin_sf_1"/>
</dbReference>
<dbReference type="EMBL" id="LSRQ01000654">
    <property type="protein sequence ID" value="OAY81518.1"/>
    <property type="molecule type" value="Genomic_DNA"/>
</dbReference>
<evidence type="ECO:0000256" key="1">
    <source>
        <dbReference type="ARBA" id="ARBA00009500"/>
    </source>
</evidence>
<accession>A0A199VX03</accession>
<organism evidence="4 5">
    <name type="scientific">Ananas comosus</name>
    <name type="common">Pineapple</name>
    <name type="synonym">Ananas ananas</name>
    <dbReference type="NCBI Taxonomy" id="4615"/>
    <lineage>
        <taxon>Eukaryota</taxon>
        <taxon>Viridiplantae</taxon>
        <taxon>Streptophyta</taxon>
        <taxon>Embryophyta</taxon>
        <taxon>Tracheophyta</taxon>
        <taxon>Spermatophyta</taxon>
        <taxon>Magnoliopsida</taxon>
        <taxon>Liliopsida</taxon>
        <taxon>Poales</taxon>
        <taxon>Bromeliaceae</taxon>
        <taxon>Bromelioideae</taxon>
        <taxon>Ananas</taxon>
    </lineage>
</organism>
<dbReference type="SMART" id="SM00093">
    <property type="entry name" value="SERPIN"/>
    <property type="match status" value="1"/>
</dbReference>
<dbReference type="GO" id="GO:0005615">
    <property type="term" value="C:extracellular space"/>
    <property type="evidence" value="ECO:0007669"/>
    <property type="project" value="InterPro"/>
</dbReference>